<evidence type="ECO:0000259" key="1">
    <source>
        <dbReference type="PROSITE" id="PS50829"/>
    </source>
</evidence>
<accession>A0A1E1WV12</accession>
<reference evidence="2" key="1">
    <citation type="submission" date="2015-09" db="EMBL/GenBank/DDBJ databases">
        <title>De novo assembly of Pectinophora gossypiella (Pink Bollworm) gut transcriptome.</title>
        <authorList>
            <person name="Tassone E.E."/>
        </authorList>
    </citation>
    <scope>NUCLEOTIDE SEQUENCE</scope>
</reference>
<evidence type="ECO:0000313" key="2">
    <source>
        <dbReference type="EMBL" id="JAT90855.1"/>
    </source>
</evidence>
<organism evidence="2">
    <name type="scientific">Pectinophora gossypiella</name>
    <name type="common">Cotton pink bollworm</name>
    <name type="synonym">Depressaria gossypiella</name>
    <dbReference type="NCBI Taxonomy" id="13191"/>
    <lineage>
        <taxon>Eukaryota</taxon>
        <taxon>Metazoa</taxon>
        <taxon>Ecdysozoa</taxon>
        <taxon>Arthropoda</taxon>
        <taxon>Hexapoda</taxon>
        <taxon>Insecta</taxon>
        <taxon>Pterygota</taxon>
        <taxon>Neoptera</taxon>
        <taxon>Endopterygota</taxon>
        <taxon>Lepidoptera</taxon>
        <taxon>Glossata</taxon>
        <taxon>Ditrysia</taxon>
        <taxon>Gelechioidea</taxon>
        <taxon>Gelechiidae</taxon>
        <taxon>Apatetrinae</taxon>
        <taxon>Pectinophora</taxon>
    </lineage>
</organism>
<feature type="non-terminal residue" evidence="2">
    <location>
        <position position="1"/>
    </location>
</feature>
<name>A0A1E1WV12_PECGO</name>
<dbReference type="InterPro" id="IPR003169">
    <property type="entry name" value="GYF"/>
</dbReference>
<dbReference type="OrthoDB" id="48509at2759"/>
<dbReference type="PANTHER" id="PTHR14445">
    <property type="entry name" value="GRB10 INTERACTING GYF PROTEIN"/>
    <property type="match status" value="1"/>
</dbReference>
<dbReference type="PANTHER" id="PTHR14445:SF36">
    <property type="entry name" value="FI03272P-RELATED"/>
    <property type="match status" value="1"/>
</dbReference>
<gene>
    <name evidence="2" type="ORF">g.6225</name>
</gene>
<dbReference type="SUPFAM" id="SSF55277">
    <property type="entry name" value="GYF domain"/>
    <property type="match status" value="1"/>
</dbReference>
<dbReference type="SMART" id="SM00444">
    <property type="entry name" value="GYF"/>
    <property type="match status" value="1"/>
</dbReference>
<dbReference type="InterPro" id="IPR035445">
    <property type="entry name" value="GYF-like_dom_sf"/>
</dbReference>
<sequence length="207" mass="22567">QSIPVFPSAGIPGMSGANVVNSSLFLGQSNNNSSLQSPGDLQLNHASQTNMFPMHGLQHSGSQAAFNTSIYSNLIQQSQQPNPPNSQNLADQWYYEDPTKNIQGPFSSKEMYSWYRAGFFSPSLMVRRACDVMMRPLGSYGPVVPFAQMDMMSPFPLGGSFEPRGQGPHEAMLNSQQGLGLDVMNMSNMSNTNSMDSIQFGTVGLIR</sequence>
<dbReference type="Pfam" id="PF02213">
    <property type="entry name" value="GYF"/>
    <property type="match status" value="1"/>
</dbReference>
<dbReference type="EMBL" id="GDQN01000199">
    <property type="protein sequence ID" value="JAT90855.1"/>
    <property type="molecule type" value="Transcribed_RNA"/>
</dbReference>
<feature type="non-terminal residue" evidence="2">
    <location>
        <position position="207"/>
    </location>
</feature>
<feature type="domain" description="GYF" evidence="1">
    <location>
        <begin position="90"/>
        <end position="138"/>
    </location>
</feature>
<dbReference type="Gene3D" id="3.30.1490.40">
    <property type="match status" value="1"/>
</dbReference>
<protein>
    <recommendedName>
        <fullName evidence="1">GYF domain-containing protein</fullName>
    </recommendedName>
</protein>
<dbReference type="PROSITE" id="PS50829">
    <property type="entry name" value="GYF"/>
    <property type="match status" value="1"/>
</dbReference>
<dbReference type="AlphaFoldDB" id="A0A1E1WV12"/>
<proteinExistence type="predicted"/>
<dbReference type="InterPro" id="IPR051640">
    <property type="entry name" value="GRB10-interact_GYF"/>
</dbReference>
<dbReference type="GO" id="GO:0005829">
    <property type="term" value="C:cytosol"/>
    <property type="evidence" value="ECO:0007669"/>
    <property type="project" value="TreeGrafter"/>
</dbReference>